<evidence type="ECO:0000313" key="2">
    <source>
        <dbReference type="EMBL" id="QHT18069.1"/>
    </source>
</evidence>
<dbReference type="AlphaFoldDB" id="A0A6C0DQC1"/>
<feature type="transmembrane region" description="Helical" evidence="1">
    <location>
        <begin position="7"/>
        <end position="25"/>
    </location>
</feature>
<organism evidence="2">
    <name type="scientific">viral metagenome</name>
    <dbReference type="NCBI Taxonomy" id="1070528"/>
    <lineage>
        <taxon>unclassified sequences</taxon>
        <taxon>metagenomes</taxon>
        <taxon>organismal metagenomes</taxon>
    </lineage>
</organism>
<dbReference type="EMBL" id="MN739648">
    <property type="protein sequence ID" value="QHT18069.1"/>
    <property type="molecule type" value="Genomic_DNA"/>
</dbReference>
<keyword evidence="1" id="KW-1133">Transmembrane helix</keyword>
<reference evidence="2" key="1">
    <citation type="journal article" date="2020" name="Nature">
        <title>Giant virus diversity and host interactions through global metagenomics.</title>
        <authorList>
            <person name="Schulz F."/>
            <person name="Roux S."/>
            <person name="Paez-Espino D."/>
            <person name="Jungbluth S."/>
            <person name="Walsh D.A."/>
            <person name="Denef V.J."/>
            <person name="McMahon K.D."/>
            <person name="Konstantinidis K.T."/>
            <person name="Eloe-Fadrosh E.A."/>
            <person name="Kyrpides N.C."/>
            <person name="Woyke T."/>
        </authorList>
    </citation>
    <scope>NUCLEOTIDE SEQUENCE</scope>
    <source>
        <strain evidence="2">GVMAG-M-3300023174-3</strain>
    </source>
</reference>
<evidence type="ECO:0000256" key="1">
    <source>
        <dbReference type="SAM" id="Phobius"/>
    </source>
</evidence>
<accession>A0A6C0DQC1</accession>
<sequence>MLPFYEISIGVFSILVYTILITPYYDTTALHKQTKHIAGILKTKFVDPTKSDRYYERGNHAYQLCQTLHNIMHDENKYSMINGVPVHNFVSQELTTLNEEYRDKIYNPVNFPYTHRTRMCIRFTNQSANYIYRIVCKDYYAEQHSPIPAYLLCGFMGIAMMYRFCCRTEIDR</sequence>
<keyword evidence="1" id="KW-0812">Transmembrane</keyword>
<name>A0A6C0DQC1_9ZZZZ</name>
<keyword evidence="1" id="KW-0472">Membrane</keyword>
<feature type="transmembrane region" description="Helical" evidence="1">
    <location>
        <begin position="147"/>
        <end position="165"/>
    </location>
</feature>
<protein>
    <submittedName>
        <fullName evidence="2">Uncharacterized protein</fullName>
    </submittedName>
</protein>
<proteinExistence type="predicted"/>